<evidence type="ECO:0000313" key="1">
    <source>
        <dbReference type="EMBL" id="EUR62392.1"/>
    </source>
</evidence>
<sequence>MFFSFSFKHIFSSFIKTRANPCSSSTLSKNKNTKSAPYLKPSTTMKSLFKSWKTISRFLFLIISISIENTCRYNNFINHYIKNELTKSNENIKKR</sequence>
<name>W7ETS1_PLAF8</name>
<reference evidence="2" key="1">
    <citation type="submission" date="2007-11" db="EMBL/GenBank/DDBJ databases">
        <authorList>
            <consortium name="The Broad Institute Genome Sequencing Platform"/>
            <person name="Volkman S.K."/>
            <person name="Daily J.P."/>
            <person name="Sarr O."/>
            <person name="Ndiaye D."/>
            <person name="Ndir O."/>
            <person name="Mboup S."/>
            <person name="Lukens A."/>
            <person name="Stange-Thomann N."/>
            <person name="Mauceli E."/>
            <person name="Gnerre S."/>
            <person name="Jaffe D."/>
            <person name="Zainoun J."/>
            <person name="Wiegand R.C."/>
            <person name="Birren B."/>
            <person name="Galagan J."/>
            <person name="Lander E."/>
            <person name="Wirth D.F."/>
        </authorList>
    </citation>
    <scope>NUCLEOTIDE SEQUENCE [LARGE SCALE GENOMIC DNA]</scope>
    <source>
        <strain evidence="2">7G8</strain>
    </source>
</reference>
<evidence type="ECO:0008006" key="3">
    <source>
        <dbReference type="Google" id="ProtNLM"/>
    </source>
</evidence>
<gene>
    <name evidence="1" type="ORF">PFBG_05603</name>
</gene>
<proteinExistence type="predicted"/>
<dbReference type="AlphaFoldDB" id="W7ETS1"/>
<protein>
    <recommendedName>
        <fullName evidence="3">Plasmodium RESA N-terminal domain-containing protein</fullName>
    </recommendedName>
</protein>
<accession>W7ETS1</accession>
<organism evidence="1 2">
    <name type="scientific">Plasmodium falciparum (isolate 7G8)</name>
    <dbReference type="NCBI Taxonomy" id="57266"/>
    <lineage>
        <taxon>Eukaryota</taxon>
        <taxon>Sar</taxon>
        <taxon>Alveolata</taxon>
        <taxon>Apicomplexa</taxon>
        <taxon>Aconoidasida</taxon>
        <taxon>Haemosporida</taxon>
        <taxon>Plasmodiidae</taxon>
        <taxon>Plasmodium</taxon>
        <taxon>Plasmodium (Laverania)</taxon>
    </lineage>
</organism>
<dbReference type="Proteomes" id="UP000030688">
    <property type="component" value="Unassembled WGS sequence"/>
</dbReference>
<reference evidence="1 2" key="2">
    <citation type="submission" date="2013-02" db="EMBL/GenBank/DDBJ databases">
        <title>The Genome Sequence of Plasmodium falciparum 7G8.</title>
        <authorList>
            <consortium name="The Broad Institute Genome Sequencing Platform"/>
            <consortium name="The Broad Institute Genome Sequencing Center for Infectious Disease"/>
            <person name="Neafsey D."/>
            <person name="Cheeseman I."/>
            <person name="Volkman S."/>
            <person name="Adams J."/>
            <person name="Walker B."/>
            <person name="Young S.K."/>
            <person name="Zeng Q."/>
            <person name="Gargeya S."/>
            <person name="Fitzgerald M."/>
            <person name="Haas B."/>
            <person name="Abouelleil A."/>
            <person name="Alvarado L."/>
            <person name="Arachchi H.M."/>
            <person name="Berlin A.M."/>
            <person name="Chapman S.B."/>
            <person name="Dewar J."/>
            <person name="Goldberg J."/>
            <person name="Griggs A."/>
            <person name="Gujja S."/>
            <person name="Hansen M."/>
            <person name="Howarth C."/>
            <person name="Imamovic A."/>
            <person name="Larimer J."/>
            <person name="McCowan C."/>
            <person name="Murphy C."/>
            <person name="Neiman D."/>
            <person name="Pearson M."/>
            <person name="Priest M."/>
            <person name="Roberts A."/>
            <person name="Saif S."/>
            <person name="Shea T."/>
            <person name="Sisk P."/>
            <person name="Sykes S."/>
            <person name="Wortman J."/>
            <person name="Nusbaum C."/>
            <person name="Birren B."/>
        </authorList>
    </citation>
    <scope>NUCLEOTIDE SEQUENCE [LARGE SCALE GENOMIC DNA]</scope>
    <source>
        <strain evidence="1 2">7G8</strain>
    </source>
</reference>
<dbReference type="EMBL" id="KE123647">
    <property type="protein sequence ID" value="EUR62392.1"/>
    <property type="molecule type" value="Genomic_DNA"/>
</dbReference>
<evidence type="ECO:0000313" key="2">
    <source>
        <dbReference type="Proteomes" id="UP000030688"/>
    </source>
</evidence>